<name>A0AAE1CEZ9_9PEZI</name>
<evidence type="ECO:0000313" key="2">
    <source>
        <dbReference type="EMBL" id="KAK3692067.1"/>
    </source>
</evidence>
<feature type="region of interest" description="Disordered" evidence="1">
    <location>
        <begin position="423"/>
        <end position="476"/>
    </location>
</feature>
<gene>
    <name evidence="2" type="ORF">B0T22DRAFT_3226</name>
</gene>
<accession>A0AAE1CEZ9</accession>
<proteinExistence type="predicted"/>
<feature type="region of interest" description="Disordered" evidence="1">
    <location>
        <begin position="317"/>
        <end position="362"/>
    </location>
</feature>
<feature type="compositionally biased region" description="Basic and acidic residues" evidence="1">
    <location>
        <begin position="80"/>
        <end position="94"/>
    </location>
</feature>
<comment type="caution">
    <text evidence="2">The sequence shown here is derived from an EMBL/GenBank/DDBJ whole genome shotgun (WGS) entry which is preliminary data.</text>
</comment>
<feature type="region of interest" description="Disordered" evidence="1">
    <location>
        <begin position="376"/>
        <end position="408"/>
    </location>
</feature>
<feature type="compositionally biased region" description="Basic and acidic residues" evidence="1">
    <location>
        <begin position="384"/>
        <end position="398"/>
    </location>
</feature>
<keyword evidence="3" id="KW-1185">Reference proteome</keyword>
<dbReference type="AlphaFoldDB" id="A0AAE1CEZ9"/>
<feature type="compositionally biased region" description="Low complexity" evidence="1">
    <location>
        <begin position="348"/>
        <end position="358"/>
    </location>
</feature>
<dbReference type="Proteomes" id="UP001270362">
    <property type="component" value="Unassembled WGS sequence"/>
</dbReference>
<evidence type="ECO:0000256" key="1">
    <source>
        <dbReference type="SAM" id="MobiDB-lite"/>
    </source>
</evidence>
<dbReference type="EMBL" id="JAULSO010000001">
    <property type="protein sequence ID" value="KAK3692067.1"/>
    <property type="molecule type" value="Genomic_DNA"/>
</dbReference>
<organism evidence="2 3">
    <name type="scientific">Podospora appendiculata</name>
    <dbReference type="NCBI Taxonomy" id="314037"/>
    <lineage>
        <taxon>Eukaryota</taxon>
        <taxon>Fungi</taxon>
        <taxon>Dikarya</taxon>
        <taxon>Ascomycota</taxon>
        <taxon>Pezizomycotina</taxon>
        <taxon>Sordariomycetes</taxon>
        <taxon>Sordariomycetidae</taxon>
        <taxon>Sordariales</taxon>
        <taxon>Podosporaceae</taxon>
        <taxon>Podospora</taxon>
    </lineage>
</organism>
<reference evidence="2" key="2">
    <citation type="submission" date="2023-06" db="EMBL/GenBank/DDBJ databases">
        <authorList>
            <consortium name="Lawrence Berkeley National Laboratory"/>
            <person name="Haridas S."/>
            <person name="Hensen N."/>
            <person name="Bonometti L."/>
            <person name="Westerberg I."/>
            <person name="Brannstrom I.O."/>
            <person name="Guillou S."/>
            <person name="Cros-Aarteil S."/>
            <person name="Calhoun S."/>
            <person name="Kuo A."/>
            <person name="Mondo S."/>
            <person name="Pangilinan J."/>
            <person name="Riley R."/>
            <person name="Labutti K."/>
            <person name="Andreopoulos B."/>
            <person name="Lipzen A."/>
            <person name="Chen C."/>
            <person name="Yanf M."/>
            <person name="Daum C."/>
            <person name="Ng V."/>
            <person name="Clum A."/>
            <person name="Steindorff A."/>
            <person name="Ohm R."/>
            <person name="Martin F."/>
            <person name="Silar P."/>
            <person name="Natvig D."/>
            <person name="Lalanne C."/>
            <person name="Gautier V."/>
            <person name="Ament-Velasquez S.L."/>
            <person name="Kruys A."/>
            <person name="Hutchinson M.I."/>
            <person name="Powell A.J."/>
            <person name="Barry K."/>
            <person name="Miller A.N."/>
            <person name="Grigoriev I.V."/>
            <person name="Debuchy R."/>
            <person name="Gladieux P."/>
            <person name="Thoren M.H."/>
            <person name="Johannesson H."/>
        </authorList>
    </citation>
    <scope>NUCLEOTIDE SEQUENCE</scope>
    <source>
        <strain evidence="2">CBS 314.62</strain>
    </source>
</reference>
<feature type="region of interest" description="Disordered" evidence="1">
    <location>
        <begin position="74"/>
        <end position="110"/>
    </location>
</feature>
<protein>
    <submittedName>
        <fullName evidence="2">Uncharacterized protein</fullName>
    </submittedName>
</protein>
<evidence type="ECO:0000313" key="3">
    <source>
        <dbReference type="Proteomes" id="UP001270362"/>
    </source>
</evidence>
<feature type="region of interest" description="Disordered" evidence="1">
    <location>
        <begin position="156"/>
        <end position="188"/>
    </location>
</feature>
<feature type="compositionally biased region" description="Polar residues" evidence="1">
    <location>
        <begin position="423"/>
        <end position="438"/>
    </location>
</feature>
<reference evidence="2" key="1">
    <citation type="journal article" date="2023" name="Mol. Phylogenet. Evol.">
        <title>Genome-scale phylogeny and comparative genomics of the fungal order Sordariales.</title>
        <authorList>
            <person name="Hensen N."/>
            <person name="Bonometti L."/>
            <person name="Westerberg I."/>
            <person name="Brannstrom I.O."/>
            <person name="Guillou S."/>
            <person name="Cros-Aarteil S."/>
            <person name="Calhoun S."/>
            <person name="Haridas S."/>
            <person name="Kuo A."/>
            <person name="Mondo S."/>
            <person name="Pangilinan J."/>
            <person name="Riley R."/>
            <person name="LaButti K."/>
            <person name="Andreopoulos B."/>
            <person name="Lipzen A."/>
            <person name="Chen C."/>
            <person name="Yan M."/>
            <person name="Daum C."/>
            <person name="Ng V."/>
            <person name="Clum A."/>
            <person name="Steindorff A."/>
            <person name="Ohm R.A."/>
            <person name="Martin F."/>
            <person name="Silar P."/>
            <person name="Natvig D.O."/>
            <person name="Lalanne C."/>
            <person name="Gautier V."/>
            <person name="Ament-Velasquez S.L."/>
            <person name="Kruys A."/>
            <person name="Hutchinson M.I."/>
            <person name="Powell A.J."/>
            <person name="Barry K."/>
            <person name="Miller A.N."/>
            <person name="Grigoriev I.V."/>
            <person name="Debuchy R."/>
            <person name="Gladieux P."/>
            <person name="Hiltunen Thoren M."/>
            <person name="Johannesson H."/>
        </authorList>
    </citation>
    <scope>NUCLEOTIDE SEQUENCE</scope>
    <source>
        <strain evidence="2">CBS 314.62</strain>
    </source>
</reference>
<sequence length="568" mass="61517">MPCSRAVSRMCHVCGDRIIPQEICSSCGHLRCQQCTREFSEATTTDAPQVAAAAAAVCAASAPARPEISEVVSAETPLARQDKRASNKSEKSLEIAEDSEPPPSGKEASVKNNPFVIADQIAKAKVAEPQTSKTTIRATSVSKLPPCVVIRNDQHEHATHKQWEGQQQQQPDKAPCQSHNPFFHNHPTDESAYQKTIEAARIAEAAAPHNVPSPYPASISSQDRCPRELEWQFGQHNVITRAPAGSLKVAEARWSPKPSMAEPAEPAAQKELSHVIRRVKAMGRESKAGAGPVEKVPKVDVSATGAGRHVPKVRVSSPPFWLKNPSTKAGSIEGRLKKTGSRSNPEMSSSRPSQPQQRVVEDEFRHSHHMEDMPFAVNRGGSMAKDKQQQQHLGEGKRANLRADSGGGVEQIRLARRSLQTISSRETLGSLSSDTVTGTGRGKKDTPPGHHQKTPSGVPTALASHHRQPAPVETQRPGMVADMMCRQHGGEMEAERAQRAERMGRRSLRVVCEPEEGGEGEDGDDVGIRGLTIVLHLRGKDDLVISTDLSRDATASSSQSAVRTCQIR</sequence>